<keyword evidence="11" id="KW-1185">Reference proteome</keyword>
<dbReference type="Pfam" id="PF00933">
    <property type="entry name" value="Glyco_hydro_3"/>
    <property type="match status" value="1"/>
</dbReference>
<name>A0ABQ2PS04_9NEIS</name>
<dbReference type="PANTHER" id="PTHR30620:SF16">
    <property type="entry name" value="LYSOSOMAL BETA GLUCOSIDASE"/>
    <property type="match status" value="1"/>
</dbReference>
<dbReference type="Proteomes" id="UP000621859">
    <property type="component" value="Unassembled WGS sequence"/>
</dbReference>
<dbReference type="EMBL" id="BMLY01000010">
    <property type="protein sequence ID" value="GGP28166.1"/>
    <property type="molecule type" value="Genomic_DNA"/>
</dbReference>
<evidence type="ECO:0000256" key="5">
    <source>
        <dbReference type="ARBA" id="ARBA00022801"/>
    </source>
</evidence>
<feature type="signal peptide" evidence="7">
    <location>
        <begin position="1"/>
        <end position="24"/>
    </location>
</feature>
<evidence type="ECO:0000256" key="6">
    <source>
        <dbReference type="ARBA" id="ARBA00023295"/>
    </source>
</evidence>
<evidence type="ECO:0000259" key="8">
    <source>
        <dbReference type="Pfam" id="PF00933"/>
    </source>
</evidence>
<keyword evidence="5" id="KW-0378">Hydrolase</keyword>
<evidence type="ECO:0000256" key="1">
    <source>
        <dbReference type="ARBA" id="ARBA00000448"/>
    </source>
</evidence>
<dbReference type="Pfam" id="PF01915">
    <property type="entry name" value="Glyco_hydro_3_C"/>
    <property type="match status" value="1"/>
</dbReference>
<dbReference type="RefSeq" id="WP_188698343.1">
    <property type="nucleotide sequence ID" value="NZ_BMLY01000010.1"/>
</dbReference>
<dbReference type="SUPFAM" id="SSF51445">
    <property type="entry name" value="(Trans)glycosidases"/>
    <property type="match status" value="1"/>
</dbReference>
<dbReference type="InterPro" id="IPR036881">
    <property type="entry name" value="Glyco_hydro_3_C_sf"/>
</dbReference>
<accession>A0ABQ2PS04</accession>
<comment type="caution">
    <text evidence="10">The sequence shown here is derived from an EMBL/GenBank/DDBJ whole genome shotgun (WGS) entry which is preliminary data.</text>
</comment>
<feature type="domain" description="Glycoside hydrolase family 3 N-terminal" evidence="8">
    <location>
        <begin position="144"/>
        <end position="460"/>
    </location>
</feature>
<gene>
    <name evidence="10" type="ORF">GCM10010971_39850</name>
</gene>
<proteinExistence type="inferred from homology"/>
<evidence type="ECO:0000259" key="9">
    <source>
        <dbReference type="Pfam" id="PF01915"/>
    </source>
</evidence>
<evidence type="ECO:0000256" key="3">
    <source>
        <dbReference type="ARBA" id="ARBA00012744"/>
    </source>
</evidence>
<dbReference type="PANTHER" id="PTHR30620">
    <property type="entry name" value="PERIPLASMIC BETA-GLUCOSIDASE-RELATED"/>
    <property type="match status" value="1"/>
</dbReference>
<evidence type="ECO:0000256" key="2">
    <source>
        <dbReference type="ARBA" id="ARBA00005336"/>
    </source>
</evidence>
<dbReference type="SUPFAM" id="SSF52279">
    <property type="entry name" value="Beta-D-glucan exohydrolase, C-terminal domain"/>
    <property type="match status" value="1"/>
</dbReference>
<evidence type="ECO:0000256" key="7">
    <source>
        <dbReference type="SAM" id="SignalP"/>
    </source>
</evidence>
<organism evidence="10 11">
    <name type="scientific">Silvimonas amylolytica</name>
    <dbReference type="NCBI Taxonomy" id="449663"/>
    <lineage>
        <taxon>Bacteria</taxon>
        <taxon>Pseudomonadati</taxon>
        <taxon>Pseudomonadota</taxon>
        <taxon>Betaproteobacteria</taxon>
        <taxon>Neisseriales</taxon>
        <taxon>Chitinibacteraceae</taxon>
        <taxon>Silvimonas</taxon>
    </lineage>
</organism>
<dbReference type="EC" id="3.2.1.21" evidence="3"/>
<evidence type="ECO:0000313" key="10">
    <source>
        <dbReference type="EMBL" id="GGP28166.1"/>
    </source>
</evidence>
<protein>
    <recommendedName>
        <fullName evidence="3">beta-glucosidase</fullName>
        <ecNumber evidence="3">3.2.1.21</ecNumber>
    </recommendedName>
</protein>
<keyword evidence="6" id="KW-0326">Glycosidase</keyword>
<comment type="catalytic activity">
    <reaction evidence="1">
        <text>Hydrolysis of terminal, non-reducing beta-D-glucosyl residues with release of beta-D-glucose.</text>
        <dbReference type="EC" id="3.2.1.21"/>
    </reaction>
</comment>
<dbReference type="InterPro" id="IPR002772">
    <property type="entry name" value="Glyco_hydro_3_C"/>
</dbReference>
<reference evidence="11" key="1">
    <citation type="journal article" date="2019" name="Int. J. Syst. Evol. Microbiol.">
        <title>The Global Catalogue of Microorganisms (GCM) 10K type strain sequencing project: providing services to taxonomists for standard genome sequencing and annotation.</title>
        <authorList>
            <consortium name="The Broad Institute Genomics Platform"/>
            <consortium name="The Broad Institute Genome Sequencing Center for Infectious Disease"/>
            <person name="Wu L."/>
            <person name="Ma J."/>
        </authorList>
    </citation>
    <scope>NUCLEOTIDE SEQUENCE [LARGE SCALE GENOMIC DNA]</scope>
    <source>
        <strain evidence="11">CGMCC 1.8860</strain>
    </source>
</reference>
<feature type="chain" id="PRO_5045039973" description="beta-glucosidase" evidence="7">
    <location>
        <begin position="25"/>
        <end position="675"/>
    </location>
</feature>
<dbReference type="Gene3D" id="3.40.50.1700">
    <property type="entry name" value="Glycoside hydrolase family 3 C-terminal domain"/>
    <property type="match status" value="1"/>
</dbReference>
<dbReference type="InterPro" id="IPR036962">
    <property type="entry name" value="Glyco_hydro_3_N_sf"/>
</dbReference>
<dbReference type="PRINTS" id="PR00133">
    <property type="entry name" value="GLHYDRLASE3"/>
</dbReference>
<comment type="similarity">
    <text evidence="2">Belongs to the glycosyl hydrolase 3 family.</text>
</comment>
<dbReference type="PROSITE" id="PS51257">
    <property type="entry name" value="PROKAR_LIPOPROTEIN"/>
    <property type="match status" value="1"/>
</dbReference>
<dbReference type="InterPro" id="IPR001764">
    <property type="entry name" value="Glyco_hydro_3_N"/>
</dbReference>
<dbReference type="InterPro" id="IPR051915">
    <property type="entry name" value="Cellulose_Degrad_GH3"/>
</dbReference>
<keyword evidence="4 7" id="KW-0732">Signal</keyword>
<sequence length="675" mass="72408">MKKKCTTPFAARSFLLASSTLALALAGCGGGSDGGDSSSSVAQQDFGYTSLNLISQDGLKFKDLNKDGKLEPYEDWRLSPEVRAQDLVARLTLEEKAGLMMHGTAPVLNDTTGAGTGNAYDLAAFNTLINTQFINTFITRMGGDPQTMAEQYNNIQKLAEQSRLAIPVSISTDPRNHFQYTLGASAGSSGFSQWPETLGFAAINDPDLTRRFGDIARQEYQAVGITQALSPQADLATEPRWPRINGTFGEDADIAKAQVQAYIEGFQGGSTGLKPGSVLAVVKHWVGYGASRNGFDGHNYYGRFLTYPGNNFAYHLKPFEGAFAANAASVMPTYSFPDTSVTIDGITLEQVGAGFDKALLTDLLRGRYGFKGVILSDWGITSDCDANCLNGTPTGVAPSFIGFGTPWGMETATKLERYVKSVNAGMDQFGGATEPEYLIQAVQQGLLTNTRLTESAYRVLLQKFQQGLFEKPYVDASAASKVVGNAEFQALALDTQRRAMVLLQNNNATLPMALTGKKVWLYGVDAAVAQSYGFTVVSAPQDADVAILRVSTPYETLHPNYMFGSMQHEGSLAFVDGAADYEAIKAATAAPKTIVSVYMDRPAILTNVQDKTSAILANFGASDVALFDVITGKGKPQGKLPFELPSSMVDVAAQKEDVPHDTASPLYPFGYGLSY</sequence>
<dbReference type="Gene3D" id="3.20.20.300">
    <property type="entry name" value="Glycoside hydrolase, family 3, N-terminal domain"/>
    <property type="match status" value="1"/>
</dbReference>
<feature type="domain" description="Glycoside hydrolase family 3 C-terminal" evidence="9">
    <location>
        <begin position="536"/>
        <end position="675"/>
    </location>
</feature>
<dbReference type="InterPro" id="IPR017853">
    <property type="entry name" value="GH"/>
</dbReference>
<evidence type="ECO:0000256" key="4">
    <source>
        <dbReference type="ARBA" id="ARBA00022729"/>
    </source>
</evidence>
<evidence type="ECO:0000313" key="11">
    <source>
        <dbReference type="Proteomes" id="UP000621859"/>
    </source>
</evidence>